<evidence type="ECO:0008006" key="4">
    <source>
        <dbReference type="Google" id="ProtNLM"/>
    </source>
</evidence>
<accession>A0A4Q2KCG3</accession>
<proteinExistence type="predicted"/>
<gene>
    <name evidence="2" type="ORF">ESZ91_00785</name>
</gene>
<dbReference type="Gene3D" id="1.10.287.1490">
    <property type="match status" value="1"/>
</dbReference>
<dbReference type="EMBL" id="SDOZ01000002">
    <property type="protein sequence ID" value="RXZ60951.1"/>
    <property type="molecule type" value="Genomic_DNA"/>
</dbReference>
<reference evidence="2 3" key="1">
    <citation type="journal article" date="2019" name="Gut">
        <title>Antibiotics-induced monodominance of a novel gut bacterial order.</title>
        <authorList>
            <person name="Hildebrand F."/>
            <person name="Moitinho-Silva L."/>
            <person name="Blasche S."/>
            <person name="Jahn M.T."/>
            <person name="Gossmann T.I."/>
            <person name="Heuerta-Cepas J."/>
            <person name="Hercog R."/>
            <person name="Luetge M."/>
            <person name="Bahram M."/>
            <person name="Pryszlak A."/>
            <person name="Alves R.J."/>
            <person name="Waszak S.M."/>
            <person name="Zhu A."/>
            <person name="Ye L."/>
            <person name="Costea P.I."/>
            <person name="Aalvink S."/>
            <person name="Belzer C."/>
            <person name="Forslund S.K."/>
            <person name="Sunagawa S."/>
            <person name="Hentschel U."/>
            <person name="Merten C."/>
            <person name="Patil K.R."/>
            <person name="Benes V."/>
            <person name="Bork P."/>
        </authorList>
    </citation>
    <scope>NUCLEOTIDE SEQUENCE [LARGE SCALE GENOMIC DNA]</scope>
    <source>
        <strain evidence="2 3">HDS1380</strain>
    </source>
</reference>
<evidence type="ECO:0000313" key="3">
    <source>
        <dbReference type="Proteomes" id="UP000291269"/>
    </source>
</evidence>
<dbReference type="RefSeq" id="WP_129223138.1">
    <property type="nucleotide sequence ID" value="NZ_SDOZ01000002.1"/>
</dbReference>
<evidence type="ECO:0000313" key="2">
    <source>
        <dbReference type="EMBL" id="RXZ60951.1"/>
    </source>
</evidence>
<sequence length="233" mass="26701">MIIQDLLRYQETDGKLRTIEQEIAASDERKKYMTARKFLEKAPEKLEALDAKAAELKHIFELLTDKYAEIADTIKDYENLDEMVEQGAEVSFYKKNASQIMDSLKALKAEISKLSSRIEAAKTEFAAAKKQTIAMQKQYKEYREKYLEVKNARADEISAIEAELNKLSKSIPAETMAKYNLKRKEKLFPVVCEVQGNRCPQCGMELSIAEISQLSDGKFVECDSCRRVLFTKK</sequence>
<keyword evidence="1" id="KW-0175">Coiled coil</keyword>
<organism evidence="2 3">
    <name type="scientific">Candidatus Borkfalkia ceftriaxoniphila</name>
    <dbReference type="NCBI Taxonomy" id="2508949"/>
    <lineage>
        <taxon>Bacteria</taxon>
        <taxon>Bacillati</taxon>
        <taxon>Bacillota</taxon>
        <taxon>Clostridia</taxon>
        <taxon>Christensenellales</taxon>
        <taxon>Christensenellaceae</taxon>
        <taxon>Candidatus Borkfalkia</taxon>
    </lineage>
</organism>
<keyword evidence="3" id="KW-1185">Reference proteome</keyword>
<dbReference type="Proteomes" id="UP000291269">
    <property type="component" value="Unassembled WGS sequence"/>
</dbReference>
<name>A0A4Q2KCG3_9FIRM</name>
<evidence type="ECO:0000256" key="1">
    <source>
        <dbReference type="SAM" id="Coils"/>
    </source>
</evidence>
<comment type="caution">
    <text evidence="2">The sequence shown here is derived from an EMBL/GenBank/DDBJ whole genome shotgun (WGS) entry which is preliminary data.</text>
</comment>
<feature type="coiled-coil region" evidence="1">
    <location>
        <begin position="97"/>
        <end position="131"/>
    </location>
</feature>
<dbReference type="AlphaFoldDB" id="A0A4Q2KCG3"/>
<dbReference type="OrthoDB" id="9795058at2"/>
<protein>
    <recommendedName>
        <fullName evidence="4">C4-type zinc ribbon domain-containing protein</fullName>
    </recommendedName>
</protein>